<sequence>MKMINKKIDYIDDPNDTFEQYLEKAKKYNFRAIFAKPENEYDIAKESLKDTDIIIAGAIDFPEGKMELDEKMKRFEDYAAKNYEEVDYPLNQKNVENKDFDAIEKEMSTISQFCKQHNIRDKVIVEMCKLDGDDAAKEKICEIANRVKPAFLKTSTGRSFGGAKIEDVKLMKRVLDPAIKIKAAGGIHTYDEAMGFLNAGASIMGASAGIKIVEQERDLKNA</sequence>
<dbReference type="PIRSF" id="PIRSF001357">
    <property type="entry name" value="DeoC"/>
    <property type="match status" value="1"/>
</dbReference>
<dbReference type="InterPro" id="IPR013785">
    <property type="entry name" value="Aldolase_TIM"/>
</dbReference>
<dbReference type="PANTHER" id="PTHR10889">
    <property type="entry name" value="DEOXYRIBOSE-PHOSPHATE ALDOLASE"/>
    <property type="match status" value="1"/>
</dbReference>
<accession>A0ABX5N040</accession>
<evidence type="ECO:0000256" key="1">
    <source>
        <dbReference type="ARBA" id="ARBA00022490"/>
    </source>
</evidence>
<evidence type="ECO:0000256" key="2">
    <source>
        <dbReference type="ARBA" id="ARBA00023270"/>
    </source>
</evidence>
<evidence type="ECO:0000313" key="5">
    <source>
        <dbReference type="Proteomes" id="UP000247698"/>
    </source>
</evidence>
<dbReference type="EC" id="4.1.2.4" evidence="3"/>
<keyword evidence="2" id="KW-0704">Schiff base</keyword>
<dbReference type="SUPFAM" id="SSF51569">
    <property type="entry name" value="Aldolase"/>
    <property type="match status" value="1"/>
</dbReference>
<dbReference type="PANTHER" id="PTHR10889:SF1">
    <property type="entry name" value="DEOXYRIBOSE-PHOSPHATE ALDOLASE"/>
    <property type="match status" value="1"/>
</dbReference>
<gene>
    <name evidence="4" type="primary">deoC</name>
    <name evidence="4" type="ORF">DK873_03055</name>
</gene>
<dbReference type="InterPro" id="IPR011343">
    <property type="entry name" value="DeoC"/>
</dbReference>
<comment type="caution">
    <text evidence="4">The sequence shown here is derived from an EMBL/GenBank/DDBJ whole genome shotgun (WGS) entry which is preliminary data.</text>
</comment>
<dbReference type="InterPro" id="IPR002915">
    <property type="entry name" value="DeoC/FbaB/LacD_aldolase"/>
</dbReference>
<keyword evidence="1" id="KW-0963">Cytoplasm</keyword>
<organism evidence="4 5">
    <name type="scientific">Lactobacillus melliventris</name>
    <dbReference type="NCBI Taxonomy" id="1218507"/>
    <lineage>
        <taxon>Bacteria</taxon>
        <taxon>Bacillati</taxon>
        <taxon>Bacillota</taxon>
        <taxon>Bacilli</taxon>
        <taxon>Lactobacillales</taxon>
        <taxon>Lactobacillaceae</taxon>
        <taxon>Lactobacillus</taxon>
    </lineage>
</organism>
<dbReference type="NCBIfam" id="TIGR00126">
    <property type="entry name" value="deoC"/>
    <property type="match status" value="1"/>
</dbReference>
<dbReference type="Gene3D" id="3.20.20.70">
    <property type="entry name" value="Aldolase class I"/>
    <property type="match status" value="1"/>
</dbReference>
<keyword evidence="5" id="KW-1185">Reference proteome</keyword>
<evidence type="ECO:0000256" key="3">
    <source>
        <dbReference type="NCBIfam" id="TIGR00126"/>
    </source>
</evidence>
<name>A0ABX5N040_9LACO</name>
<evidence type="ECO:0000313" key="4">
    <source>
        <dbReference type="EMBL" id="PXY84149.1"/>
    </source>
</evidence>
<protein>
    <recommendedName>
        <fullName evidence="3">Deoxyribose-phosphate aldolase</fullName>
        <ecNumber evidence="3">4.1.2.4</ecNumber>
    </recommendedName>
</protein>
<dbReference type="Proteomes" id="UP000247698">
    <property type="component" value="Unassembled WGS sequence"/>
</dbReference>
<reference evidence="4 5" key="1">
    <citation type="submission" date="2018-05" db="EMBL/GenBank/DDBJ databases">
        <title>Reference genomes for bee gut microbiota database.</title>
        <authorList>
            <person name="Ellegaard K.M."/>
        </authorList>
    </citation>
    <scope>NUCLEOTIDE SEQUENCE [LARGE SCALE GENOMIC DNA]</scope>
    <source>
        <strain evidence="4 5">ESL0184</strain>
    </source>
</reference>
<dbReference type="EMBL" id="QGLG01000002">
    <property type="protein sequence ID" value="PXY84149.1"/>
    <property type="molecule type" value="Genomic_DNA"/>
</dbReference>
<proteinExistence type="predicted"/>
<dbReference type="SMART" id="SM01133">
    <property type="entry name" value="DeoC"/>
    <property type="match status" value="1"/>
</dbReference>